<dbReference type="EC" id="6.1.1.1" evidence="10"/>
<sequence>MNTSIKSQLEIIKRGSQELLVETELETKLVSGHPMRVKAGFDPTAPDLHLGHTVLLNKLRQLQDMGHHILFLIGDFTGMIGDPSGKNCTRPPLTREQVAENAQSYTAQVFKILNPDQTEVVFNSTWMGKMDAANLIKLAATHTVARMLERDDFDKRYRNNQAIAIHEFLYPLIQGYDSVALKADLELGGTDQKFNLLMGRELQKHFGQAQQCILTMPLLEGLDGVNKMSKSLNNYVGITESPTEIFGKLMSVSDQLMWRYLELLSFESLQTIQKWREEVAAGRNPRDIKVMLAQEMVTRFHNQASAEAALADFEARFKHGALPEDIPEKIIQTPDNEIPLVQVLKQTGLTASTSEALRMIEQGAVRLNNEKVTDKSTQIMRGTSVVIQVGKRKFAKAIVQ</sequence>
<comment type="catalytic activity">
    <reaction evidence="9 10">
        <text>tRNA(Tyr) + L-tyrosine + ATP = L-tyrosyl-tRNA(Tyr) + AMP + diphosphate + H(+)</text>
        <dbReference type="Rhea" id="RHEA:10220"/>
        <dbReference type="Rhea" id="RHEA-COMP:9706"/>
        <dbReference type="Rhea" id="RHEA-COMP:9707"/>
        <dbReference type="ChEBI" id="CHEBI:15378"/>
        <dbReference type="ChEBI" id="CHEBI:30616"/>
        <dbReference type="ChEBI" id="CHEBI:33019"/>
        <dbReference type="ChEBI" id="CHEBI:58315"/>
        <dbReference type="ChEBI" id="CHEBI:78442"/>
        <dbReference type="ChEBI" id="CHEBI:78536"/>
        <dbReference type="ChEBI" id="CHEBI:456215"/>
        <dbReference type="EC" id="6.1.1.1"/>
    </reaction>
</comment>
<dbReference type="SUPFAM" id="SSF52374">
    <property type="entry name" value="Nucleotidylyl transferase"/>
    <property type="match status" value="1"/>
</dbReference>
<keyword evidence="8 10" id="KW-0030">Aminoacyl-tRNA synthetase</keyword>
<comment type="subunit">
    <text evidence="1 10">Homodimer.</text>
</comment>
<keyword evidence="6 11" id="KW-0694">RNA-binding</keyword>
<evidence type="ECO:0000259" key="12">
    <source>
        <dbReference type="SMART" id="SM00363"/>
    </source>
</evidence>
<evidence type="ECO:0000256" key="11">
    <source>
        <dbReference type="PROSITE-ProRule" id="PRU00182"/>
    </source>
</evidence>
<comment type="function">
    <text evidence="10">Catalyzes the attachment of tyrosine to tRNA(Tyr) in a two-step reaction: tyrosine is first activated by ATP to form Tyr-AMP and then transferred to the acceptor end of tRNA(Tyr).</text>
</comment>
<feature type="short sequence motif" description="'KMSKS' region" evidence="10">
    <location>
        <begin position="227"/>
        <end position="231"/>
    </location>
</feature>
<comment type="similarity">
    <text evidence="10">Belongs to the class-I aminoacyl-tRNA synthetase family. TyrS type 2 subfamily.</text>
</comment>
<evidence type="ECO:0000256" key="9">
    <source>
        <dbReference type="ARBA" id="ARBA00048248"/>
    </source>
</evidence>
<dbReference type="InterPro" id="IPR024088">
    <property type="entry name" value="Tyr-tRNA-ligase_bac-type"/>
</dbReference>
<keyword evidence="2 10" id="KW-0963">Cytoplasm</keyword>
<dbReference type="PROSITE" id="PS00178">
    <property type="entry name" value="AA_TRNA_LIGASE_I"/>
    <property type="match status" value="1"/>
</dbReference>
<dbReference type="EMBL" id="QAOL01000014">
    <property type="protein sequence ID" value="PTQ85298.1"/>
    <property type="molecule type" value="Genomic_DNA"/>
</dbReference>
<dbReference type="InterPro" id="IPR036986">
    <property type="entry name" value="S4_RNA-bd_sf"/>
</dbReference>
<evidence type="ECO:0000256" key="1">
    <source>
        <dbReference type="ARBA" id="ARBA00011738"/>
    </source>
</evidence>
<evidence type="ECO:0000256" key="4">
    <source>
        <dbReference type="ARBA" id="ARBA00022741"/>
    </source>
</evidence>
<dbReference type="SMART" id="SM00363">
    <property type="entry name" value="S4"/>
    <property type="match status" value="1"/>
</dbReference>
<dbReference type="InterPro" id="IPR002307">
    <property type="entry name" value="Tyr-tRNA-ligase"/>
</dbReference>
<dbReference type="PROSITE" id="PS50889">
    <property type="entry name" value="S4"/>
    <property type="match status" value="1"/>
</dbReference>
<evidence type="ECO:0000256" key="6">
    <source>
        <dbReference type="ARBA" id="ARBA00022884"/>
    </source>
</evidence>
<dbReference type="Pfam" id="PF01479">
    <property type="entry name" value="S4"/>
    <property type="match status" value="1"/>
</dbReference>
<dbReference type="SUPFAM" id="SSF55174">
    <property type="entry name" value="Alpha-L RNA-binding motif"/>
    <property type="match status" value="1"/>
</dbReference>
<feature type="domain" description="RNA-binding S4" evidence="12">
    <location>
        <begin position="338"/>
        <end position="400"/>
    </location>
</feature>
<evidence type="ECO:0000256" key="8">
    <source>
        <dbReference type="ARBA" id="ARBA00023146"/>
    </source>
</evidence>
<dbReference type="PRINTS" id="PR01040">
    <property type="entry name" value="TRNASYNTHTYR"/>
</dbReference>
<dbReference type="RefSeq" id="WP_107786724.1">
    <property type="nucleotide sequence ID" value="NZ_QAOL01000014.1"/>
</dbReference>
<dbReference type="FunFam" id="3.10.290.10:FF:000022">
    <property type="entry name" value="Tyrosine--tRNA ligase"/>
    <property type="match status" value="1"/>
</dbReference>
<evidence type="ECO:0000256" key="3">
    <source>
        <dbReference type="ARBA" id="ARBA00022598"/>
    </source>
</evidence>
<protein>
    <recommendedName>
        <fullName evidence="10">Tyrosine--tRNA ligase</fullName>
        <ecNumber evidence="10">6.1.1.1</ecNumber>
    </recommendedName>
    <alternativeName>
        <fullName evidence="10">Tyrosyl-tRNA synthetase</fullName>
        <shortName evidence="10">TyrRS</shortName>
    </alternativeName>
</protein>
<dbReference type="Gene3D" id="1.10.240.10">
    <property type="entry name" value="Tyrosyl-Transfer RNA Synthetase"/>
    <property type="match status" value="1"/>
</dbReference>
<reference evidence="13 14" key="1">
    <citation type="submission" date="2018-04" db="EMBL/GenBank/DDBJ databases">
        <title>Active sludge and wastewater microbial communities from Klosterneuburg, Austria.</title>
        <authorList>
            <person name="Wagner M."/>
        </authorList>
    </citation>
    <scope>NUCLEOTIDE SEQUENCE [LARGE SCALE GENOMIC DNA]</scope>
    <source>
        <strain evidence="13 14">Nm4</strain>
    </source>
</reference>
<evidence type="ECO:0000256" key="2">
    <source>
        <dbReference type="ARBA" id="ARBA00022490"/>
    </source>
</evidence>
<dbReference type="InterPro" id="IPR002305">
    <property type="entry name" value="aa-tRNA-synth_Ic"/>
</dbReference>
<keyword evidence="3 10" id="KW-0436">Ligase</keyword>
<keyword evidence="5 10" id="KW-0067">ATP-binding</keyword>
<dbReference type="CDD" id="cd00165">
    <property type="entry name" value="S4"/>
    <property type="match status" value="1"/>
</dbReference>
<dbReference type="HAMAP" id="MF_02007">
    <property type="entry name" value="Tyr_tRNA_synth_type2"/>
    <property type="match status" value="1"/>
</dbReference>
<keyword evidence="7 10" id="KW-0648">Protein biosynthesis</keyword>
<dbReference type="InterPro" id="IPR024108">
    <property type="entry name" value="Tyr-tRNA-ligase_bac_2"/>
</dbReference>
<dbReference type="PANTHER" id="PTHR11766:SF1">
    <property type="entry name" value="TYROSINE--TRNA LIGASE"/>
    <property type="match status" value="1"/>
</dbReference>
<evidence type="ECO:0000313" key="13">
    <source>
        <dbReference type="EMBL" id="PTQ85298.1"/>
    </source>
</evidence>
<dbReference type="Gene3D" id="3.10.290.10">
    <property type="entry name" value="RNA-binding S4 domain"/>
    <property type="match status" value="1"/>
</dbReference>
<dbReference type="PANTHER" id="PTHR11766">
    <property type="entry name" value="TYROSYL-TRNA SYNTHETASE"/>
    <property type="match status" value="1"/>
</dbReference>
<accession>A0A2T5INA0</accession>
<gene>
    <name evidence="10" type="primary">tyrS</name>
    <name evidence="13" type="ORF">C8R28_10148</name>
</gene>
<keyword evidence="4 10" id="KW-0547">Nucleotide-binding</keyword>
<dbReference type="GO" id="GO:0003723">
    <property type="term" value="F:RNA binding"/>
    <property type="evidence" value="ECO:0007669"/>
    <property type="project" value="UniProtKB-KW"/>
</dbReference>
<name>A0A2T5INA0_9PROT</name>
<dbReference type="Gene3D" id="3.40.50.620">
    <property type="entry name" value="HUPs"/>
    <property type="match status" value="1"/>
</dbReference>
<dbReference type="GO" id="GO:0004831">
    <property type="term" value="F:tyrosine-tRNA ligase activity"/>
    <property type="evidence" value="ECO:0007669"/>
    <property type="project" value="UniProtKB-UniRule"/>
</dbReference>
<dbReference type="NCBIfam" id="TIGR00234">
    <property type="entry name" value="tyrS"/>
    <property type="match status" value="1"/>
</dbReference>
<evidence type="ECO:0000256" key="5">
    <source>
        <dbReference type="ARBA" id="ARBA00022840"/>
    </source>
</evidence>
<organism evidence="13 14">
    <name type="scientific">Nitrosomonas ureae</name>
    <dbReference type="NCBI Taxonomy" id="44577"/>
    <lineage>
        <taxon>Bacteria</taxon>
        <taxon>Pseudomonadati</taxon>
        <taxon>Pseudomonadota</taxon>
        <taxon>Betaproteobacteria</taxon>
        <taxon>Nitrosomonadales</taxon>
        <taxon>Nitrosomonadaceae</taxon>
        <taxon>Nitrosomonas</taxon>
    </lineage>
</organism>
<dbReference type="Pfam" id="PF00579">
    <property type="entry name" value="tRNA-synt_1b"/>
    <property type="match status" value="1"/>
</dbReference>
<dbReference type="InterPro" id="IPR001412">
    <property type="entry name" value="aa-tRNA-synth_I_CS"/>
</dbReference>
<comment type="caution">
    <text evidence="13">The sequence shown here is derived from an EMBL/GenBank/DDBJ whole genome shotgun (WGS) entry which is preliminary data.</text>
</comment>
<evidence type="ECO:0000313" key="14">
    <source>
        <dbReference type="Proteomes" id="UP000244110"/>
    </source>
</evidence>
<proteinExistence type="inferred from homology"/>
<dbReference type="FunFam" id="1.10.240.10:FF:000006">
    <property type="entry name" value="Tyrosine--tRNA ligase"/>
    <property type="match status" value="1"/>
</dbReference>
<evidence type="ECO:0000256" key="10">
    <source>
        <dbReference type="HAMAP-Rule" id="MF_02007"/>
    </source>
</evidence>
<feature type="short sequence motif" description="'HIGH' region" evidence="10">
    <location>
        <begin position="43"/>
        <end position="52"/>
    </location>
</feature>
<dbReference type="Proteomes" id="UP000244110">
    <property type="component" value="Unassembled WGS sequence"/>
</dbReference>
<dbReference type="AlphaFoldDB" id="A0A2T5INA0"/>
<dbReference type="InterPro" id="IPR014729">
    <property type="entry name" value="Rossmann-like_a/b/a_fold"/>
</dbReference>
<dbReference type="GO" id="GO:0005524">
    <property type="term" value="F:ATP binding"/>
    <property type="evidence" value="ECO:0007669"/>
    <property type="project" value="UniProtKB-UniRule"/>
</dbReference>
<dbReference type="InterPro" id="IPR002942">
    <property type="entry name" value="S4_RNA-bd"/>
</dbReference>
<dbReference type="FunFam" id="3.40.50.620:FF:000061">
    <property type="entry name" value="Tyrosine--tRNA ligase"/>
    <property type="match status" value="1"/>
</dbReference>
<dbReference type="CDD" id="cd00805">
    <property type="entry name" value="TyrRS_core"/>
    <property type="match status" value="1"/>
</dbReference>
<comment type="subcellular location">
    <subcellularLocation>
        <location evidence="10">Cytoplasm</location>
    </subcellularLocation>
</comment>
<evidence type="ECO:0000256" key="7">
    <source>
        <dbReference type="ARBA" id="ARBA00022917"/>
    </source>
</evidence>
<dbReference type="GO" id="GO:0005829">
    <property type="term" value="C:cytosol"/>
    <property type="evidence" value="ECO:0007669"/>
    <property type="project" value="TreeGrafter"/>
</dbReference>
<feature type="binding site" evidence="10">
    <location>
        <position position="230"/>
    </location>
    <ligand>
        <name>ATP</name>
        <dbReference type="ChEBI" id="CHEBI:30616"/>
    </ligand>
</feature>
<dbReference type="GO" id="GO:0006437">
    <property type="term" value="P:tyrosyl-tRNA aminoacylation"/>
    <property type="evidence" value="ECO:0007669"/>
    <property type="project" value="UniProtKB-UniRule"/>
</dbReference>